<gene>
    <name evidence="2" type="ORF">EDEG_00194</name>
</gene>
<accession>J9DQ95</accession>
<dbReference type="HOGENOM" id="CLU_2183890_0_0_1"/>
<sequence length="109" mass="13112">MSKGCPACEMFFMKSSNEYDIKLLCDDCVLHEGRMKYRPFFPIFWYNRYKLEFGLMELELFETFYVNLFAILLAYSFILQSYKLSIELIMTISDLIIQLKEIKISKVWL</sequence>
<keyword evidence="1" id="KW-1133">Transmembrane helix</keyword>
<dbReference type="InParanoid" id="J9DQ95"/>
<organism evidence="2 3">
    <name type="scientific">Edhazardia aedis (strain USNM 41457)</name>
    <name type="common">Microsporidian parasite</name>
    <dbReference type="NCBI Taxonomy" id="1003232"/>
    <lineage>
        <taxon>Eukaryota</taxon>
        <taxon>Fungi</taxon>
        <taxon>Fungi incertae sedis</taxon>
        <taxon>Microsporidia</taxon>
        <taxon>Edhazardia</taxon>
    </lineage>
</organism>
<proteinExistence type="predicted"/>
<feature type="transmembrane region" description="Helical" evidence="1">
    <location>
        <begin position="64"/>
        <end position="82"/>
    </location>
</feature>
<name>J9DQ95_EDHAE</name>
<dbReference type="VEuPathDB" id="MicrosporidiaDB:EDEG_00194"/>
<keyword evidence="1" id="KW-0812">Transmembrane</keyword>
<dbReference type="AlphaFoldDB" id="J9DQ95"/>
<protein>
    <submittedName>
        <fullName evidence="2">Uncharacterized protein</fullName>
    </submittedName>
</protein>
<keyword evidence="3" id="KW-1185">Reference proteome</keyword>
<dbReference type="Proteomes" id="UP000003163">
    <property type="component" value="Unassembled WGS sequence"/>
</dbReference>
<evidence type="ECO:0000313" key="2">
    <source>
        <dbReference type="EMBL" id="EJW03512.1"/>
    </source>
</evidence>
<comment type="caution">
    <text evidence="2">The sequence shown here is derived from an EMBL/GenBank/DDBJ whole genome shotgun (WGS) entry which is preliminary data.</text>
</comment>
<evidence type="ECO:0000313" key="3">
    <source>
        <dbReference type="Proteomes" id="UP000003163"/>
    </source>
</evidence>
<reference evidence="3" key="2">
    <citation type="submission" date="2015-07" db="EMBL/GenBank/DDBJ databases">
        <title>Contrasting host-pathogen interactions and genome evolution in two generalist and specialist microsporidian pathogens of mosquitoes.</title>
        <authorList>
            <consortium name="The Broad Institute Genomics Platform"/>
            <consortium name="The Broad Institute Genome Sequencing Center for Infectious Disease"/>
            <person name="Cuomo C.A."/>
            <person name="Sanscrainte N.D."/>
            <person name="Goldberg J.M."/>
            <person name="Heiman D."/>
            <person name="Young S."/>
            <person name="Zeng Q."/>
            <person name="Becnel J.J."/>
            <person name="Birren B.W."/>
        </authorList>
    </citation>
    <scope>NUCLEOTIDE SEQUENCE [LARGE SCALE GENOMIC DNA]</scope>
    <source>
        <strain evidence="3">USNM 41457</strain>
    </source>
</reference>
<keyword evidence="1" id="KW-0472">Membrane</keyword>
<reference evidence="2 3" key="1">
    <citation type="submission" date="2011-08" db="EMBL/GenBank/DDBJ databases">
        <authorList>
            <person name="Liu Z.J."/>
            <person name="Shi F.L."/>
            <person name="Lu J.Q."/>
            <person name="Li M."/>
            <person name="Wang Z.L."/>
        </authorList>
    </citation>
    <scope>NUCLEOTIDE SEQUENCE [LARGE SCALE GENOMIC DNA]</scope>
    <source>
        <strain evidence="2 3">USNM 41457</strain>
    </source>
</reference>
<dbReference type="EMBL" id="AFBI03000002">
    <property type="protein sequence ID" value="EJW03512.1"/>
    <property type="molecule type" value="Genomic_DNA"/>
</dbReference>
<evidence type="ECO:0000256" key="1">
    <source>
        <dbReference type="SAM" id="Phobius"/>
    </source>
</evidence>